<evidence type="ECO:0000313" key="2">
    <source>
        <dbReference type="Proteomes" id="UP001058533"/>
    </source>
</evidence>
<sequence length="169" mass="18879">MPAPRRISARAPARVAPDLHFVEGRVIGVQSHTGRHKMLLAPYPLTLSGIRERFTFSARRCELFDNLQRYITAARALSHPPLLQIISGSFVDDTEEPGDIDLANIVDSIDEEAMPLLFDPDFTKATYEIDAITVCLSDDALGNALALLRIGNYFSSRRDGLHRAYIWVI</sequence>
<dbReference type="Proteomes" id="UP001058533">
    <property type="component" value="Chromosome"/>
</dbReference>
<evidence type="ECO:0000313" key="1">
    <source>
        <dbReference type="EMBL" id="UUL84029.1"/>
    </source>
</evidence>
<gene>
    <name evidence="1" type="ORF">NMP03_07530</name>
</gene>
<name>A0ABY5LE66_9SPHN</name>
<dbReference type="Pfam" id="PF22014">
    <property type="entry name" value="DUF6932"/>
    <property type="match status" value="1"/>
</dbReference>
<proteinExistence type="predicted"/>
<keyword evidence="2" id="KW-1185">Reference proteome</keyword>
<dbReference type="RefSeq" id="WP_256507864.1">
    <property type="nucleotide sequence ID" value="NZ_CP101740.1"/>
</dbReference>
<dbReference type="InterPro" id="IPR053860">
    <property type="entry name" value="DUF6932"/>
</dbReference>
<accession>A0ABY5LE66</accession>
<dbReference type="EMBL" id="CP101740">
    <property type="protein sequence ID" value="UUL84029.1"/>
    <property type="molecule type" value="Genomic_DNA"/>
</dbReference>
<reference evidence="1" key="1">
    <citation type="submission" date="2022-07" db="EMBL/GenBank/DDBJ databases">
        <title>Sphingomonas sp. nov., a novel bacterium isolated from the north slope of the Mount Everest.</title>
        <authorList>
            <person name="Cui X."/>
            <person name="Liu Y."/>
        </authorList>
    </citation>
    <scope>NUCLEOTIDE SEQUENCE</scope>
    <source>
        <strain evidence="1">S5-59</strain>
    </source>
</reference>
<protein>
    <submittedName>
        <fullName evidence="1">Uncharacterized protein</fullName>
    </submittedName>
</protein>
<organism evidence="1 2">
    <name type="scientific">Sphingomonas qomolangmaensis</name>
    <dbReference type="NCBI Taxonomy" id="2918765"/>
    <lineage>
        <taxon>Bacteria</taxon>
        <taxon>Pseudomonadati</taxon>
        <taxon>Pseudomonadota</taxon>
        <taxon>Alphaproteobacteria</taxon>
        <taxon>Sphingomonadales</taxon>
        <taxon>Sphingomonadaceae</taxon>
        <taxon>Sphingomonas</taxon>
    </lineage>
</organism>